<dbReference type="RefSeq" id="WP_047810183.1">
    <property type="nucleotide sequence ID" value="NZ_LDZY01000007.1"/>
</dbReference>
<protein>
    <recommendedName>
        <fullName evidence="1">HTH cro/C1-type domain-containing protein</fullName>
    </recommendedName>
</protein>
<dbReference type="InterPro" id="IPR001387">
    <property type="entry name" value="Cro/C1-type_HTH"/>
</dbReference>
<dbReference type="GO" id="GO:0003677">
    <property type="term" value="F:DNA binding"/>
    <property type="evidence" value="ECO:0007669"/>
    <property type="project" value="InterPro"/>
</dbReference>
<dbReference type="Proteomes" id="UP000036356">
    <property type="component" value="Unassembled WGS sequence"/>
</dbReference>
<dbReference type="PATRIC" id="fig|476652.3.peg.2414"/>
<dbReference type="STRING" id="476652.DEAC_c23240"/>
<dbReference type="AlphaFoldDB" id="A0A0J1FQD0"/>
<dbReference type="InterPro" id="IPR010982">
    <property type="entry name" value="Lambda_DNA-bd_dom_sf"/>
</dbReference>
<dbReference type="PROSITE" id="PS50943">
    <property type="entry name" value="HTH_CROC1"/>
    <property type="match status" value="1"/>
</dbReference>
<organism evidence="2 3">
    <name type="scientific">Desulfosporosinus acididurans</name>
    <dbReference type="NCBI Taxonomy" id="476652"/>
    <lineage>
        <taxon>Bacteria</taxon>
        <taxon>Bacillati</taxon>
        <taxon>Bacillota</taxon>
        <taxon>Clostridia</taxon>
        <taxon>Eubacteriales</taxon>
        <taxon>Desulfitobacteriaceae</taxon>
        <taxon>Desulfosporosinus</taxon>
    </lineage>
</organism>
<accession>A0A0J1FQD0</accession>
<comment type="caution">
    <text evidence="2">The sequence shown here is derived from an EMBL/GenBank/DDBJ whole genome shotgun (WGS) entry which is preliminary data.</text>
</comment>
<dbReference type="SUPFAM" id="SSF47413">
    <property type="entry name" value="lambda repressor-like DNA-binding domains"/>
    <property type="match status" value="1"/>
</dbReference>
<evidence type="ECO:0000313" key="3">
    <source>
        <dbReference type="Proteomes" id="UP000036356"/>
    </source>
</evidence>
<reference evidence="2 3" key="1">
    <citation type="submission" date="2015-06" db="EMBL/GenBank/DDBJ databases">
        <title>Draft genome of the moderately acidophilic sulfate reducer Candidatus Desulfosporosinus acididurans strain M1.</title>
        <authorList>
            <person name="Poehlein A."/>
            <person name="Petzsch P."/>
            <person name="Johnson B.D."/>
            <person name="Schloemann M."/>
            <person name="Daniel R."/>
            <person name="Muehling M."/>
        </authorList>
    </citation>
    <scope>NUCLEOTIDE SEQUENCE [LARGE SCALE GENOMIC DNA]</scope>
    <source>
        <strain evidence="2 3">M1</strain>
    </source>
</reference>
<dbReference type="SMART" id="SM00530">
    <property type="entry name" value="HTH_XRE"/>
    <property type="match status" value="1"/>
</dbReference>
<evidence type="ECO:0000313" key="2">
    <source>
        <dbReference type="EMBL" id="KLU65694.1"/>
    </source>
</evidence>
<feature type="domain" description="HTH cro/C1-type" evidence="1">
    <location>
        <begin position="8"/>
        <end position="63"/>
    </location>
</feature>
<keyword evidence="3" id="KW-1185">Reference proteome</keyword>
<gene>
    <name evidence="2" type="ORF">DEAC_c23240</name>
</gene>
<name>A0A0J1FQD0_9FIRM</name>
<evidence type="ECO:0000259" key="1">
    <source>
        <dbReference type="PROSITE" id="PS50943"/>
    </source>
</evidence>
<dbReference type="Gene3D" id="1.10.260.40">
    <property type="entry name" value="lambda repressor-like DNA-binding domains"/>
    <property type="match status" value="1"/>
</dbReference>
<dbReference type="CDD" id="cd00093">
    <property type="entry name" value="HTH_XRE"/>
    <property type="match status" value="1"/>
</dbReference>
<sequence length="76" mass="8394">MNLSKEKITDLIQQKGISQNELARLMNVAQGSLSNALSGRRSAGRKILSGLLSIFPKETAASLTIMERINKRREPI</sequence>
<dbReference type="EMBL" id="LDZY01000007">
    <property type="protein sequence ID" value="KLU65694.1"/>
    <property type="molecule type" value="Genomic_DNA"/>
</dbReference>
<dbReference type="Pfam" id="PF01381">
    <property type="entry name" value="HTH_3"/>
    <property type="match status" value="1"/>
</dbReference>
<proteinExistence type="predicted"/>